<feature type="compositionally biased region" description="Basic and acidic residues" evidence="2">
    <location>
        <begin position="274"/>
        <end position="284"/>
    </location>
</feature>
<dbReference type="PROSITE" id="PS50222">
    <property type="entry name" value="EF_HAND_2"/>
    <property type="match status" value="1"/>
</dbReference>
<sequence length="2061" mass="227277">MIQSLPILLGDPTRLSVEVFEGYQMPIRLAVPPVAQGWWGGWERVDVIGHEIIFLCTREGEPEVSSLVKQESEPAWRPSKRKAVDAGMNPDIEASLLQPYPEQAPVPGSKLHVGTLLHGLVELLRDAFGCNWPQHCIAMIASTVAASIPARGTTSVGDLGYRLPLGDGFCDNASLMRVQVPHQTDDWSCGHLLLAAARCVIGSVQRPDCEFPPALSKKGFSDDAVTDTVAYLQKKWQGGSQDAVKHEQAASLSVSAVLQLLSDDDDDEDDGADQADKRVKKEENAAPATPRKKPTPTTPKQKARKGRFCSPPLQKQVKPKAPKQREDQERKEGARLAKAAGVSYNSSFQLKHQANLDANPSGHWLQCRQLREIVLAAGQKQDTDSVLADGDASQGSGGALVRVDADDAVLRYKRGRPPKNAEVLSLQAWVNRQRKGVYKLIVPELDTFSGSFRRWEASGQLSFSTNCTSDPLQLTSIAWRSEDLLLRHTECLAQKIRGSPACLRCVTLAQSRALHVAVTKWSFRFDLATYGRALAISPEAARTEAREVLLTADYRGIPEIKRDMDGHPGKFSREDLDIASKIAVGGLKASKMIHALLASFLESQAKRARGAECRPGTGKFMNEELLREICFQLGSRSAAKTILKVFGVATPDSPAIDFRLLLVPWPFLAEVGLQHLAAEKTRSFFISVDETCFHATWSLVAGLSSRTAGGPDKPKKQLEILGMLFSALTDANDGRPPLGASYDGGGCNLLTSQTFLAMRPASELAEVAFSSDCKVLREAGVRFFPYGILTFASLQAIRSTDSRILSTIKRFTLRHATGTRSISWGSTATDLVAMLECHMPVRAFLYADVQSDREALQRLHGAPGASIRPSRFAERAAELHFTSIKKNYRGSPNLRNILVGSHWHHLQQVRKSRHGDIKDLPDLQSVAADRARHLAGEAYQHAARFQAWVSVNRTPNQVAKEFEQYREHEGHAVLGSTGDADDPGRDLDPEALMSNADVVEDEGEADGDAENMQEVGEEEGEKEEEKEVVAQMSLEVVQALSDVEDFDMGNVQSTTYSRCLKRLAAMQPLVRKFVAHFRLEEGKQAPVMVGADSPDGTVGCQCRAEWSSSPPPLCCASTDDSLQLAVVQSVFRGAKLKDSRNPDGDKITRKMRVTKPAASPLPATSTARVRLAHLTWIEDSRYFACALSPVVLCDPCGCVVAEVPVKQVSIGSSKLLLWFSPEVTGGAPEAGRSPAKQRLWSDAGMTFLDGDSKIKVPKTSKLILWEEINQRAPDDHSNKQFGSAVLTRCRSMLPGQKDALQSILNLVNLVGQIDAQLIYGGAPSSISTLFRSISNGMDWGTAADSLTAIDPIWAQLFNFYIAFISFAVLNELRRVALGMRGACGGDGWSGDELSCLPAGVWDLFATLSERWLQSGCLPEPLLHARTVYLVKEHKVKDNCLRADHARPITVLSGFWRCFASAWLEMPQTEEWIRSFLHPSVVYGKGGDAQVAAGLVLQSFAEDGFCASLDYTKCFDTLRPEVSTAALEKHGFDSRMTKLCGLLWSRHVRWQSWDGHVDASPMRARLAIPQGDPFGPLICAVWLSAGARFLDRTLPVDVAGDGVSSIFMDDRTFTATSPQVLRLKYDAWSLWSGHAGLLESGDKAQFTGRKAAHQKALLPFFDQDTLRANILFLGVVSRGKPRSNHEKEAERVATAVERLLVLGSLRLGTEVVGRYANMFALSVVSYGWIARLPTWQVSNKIWSAVKRAQNVAWMSNKWLRAVVLGGNSHVDVRSACNLFRILWHLRRQGNCQWKDVAYSPLWTLRKWLKERMKLSTLDLRMLRSVALGATVSPAWFQTSKNSCGEVDGDLSLVDLAVMTGVFCNSAIKAAERDHEMVIHSLLQSRKEFKDLVSNLFQKIDDLGLGMITISEFERHFNDDSVRAFFESLEMGAVDAWTLFASLDADGDNVISLNDFTERCIQLHGPARSVDLYALTQQNVKLRQQLQAIMIVSVNLGADVLRLAAPKTSSFNLMITSVRGLDCARDWWVHQRRRCRRRCRTFEMQMGHIVEYDAIAEVTSALP</sequence>
<feature type="domain" description="Reverse transcriptase" evidence="4">
    <location>
        <begin position="1410"/>
        <end position="1676"/>
    </location>
</feature>
<feature type="compositionally biased region" description="Basic and acidic residues" evidence="2">
    <location>
        <begin position="323"/>
        <end position="335"/>
    </location>
</feature>
<dbReference type="EMBL" id="LSRX01000675">
    <property type="protein sequence ID" value="OLP91238.1"/>
    <property type="molecule type" value="Genomic_DNA"/>
</dbReference>
<dbReference type="InterPro" id="IPR018247">
    <property type="entry name" value="EF_Hand_1_Ca_BS"/>
</dbReference>
<dbReference type="Gene3D" id="1.10.238.10">
    <property type="entry name" value="EF-hand"/>
    <property type="match status" value="1"/>
</dbReference>
<feature type="compositionally biased region" description="Acidic residues" evidence="2">
    <location>
        <begin position="998"/>
        <end position="1022"/>
    </location>
</feature>
<keyword evidence="1" id="KW-0106">Calcium</keyword>
<feature type="region of interest" description="Disordered" evidence="2">
    <location>
        <begin position="263"/>
        <end position="335"/>
    </location>
</feature>
<dbReference type="Proteomes" id="UP000186817">
    <property type="component" value="Unassembled WGS sequence"/>
</dbReference>
<feature type="region of interest" description="Disordered" evidence="2">
    <location>
        <begin position="970"/>
        <end position="1025"/>
    </location>
</feature>
<gene>
    <name evidence="5" type="ORF">AK812_SmicGene27081</name>
</gene>
<comment type="caution">
    <text evidence="5">The sequence shown here is derived from an EMBL/GenBank/DDBJ whole genome shotgun (WGS) entry which is preliminary data.</text>
</comment>
<dbReference type="GO" id="GO:0005509">
    <property type="term" value="F:calcium ion binding"/>
    <property type="evidence" value="ECO:0007669"/>
    <property type="project" value="InterPro"/>
</dbReference>
<evidence type="ECO:0000259" key="4">
    <source>
        <dbReference type="PROSITE" id="PS50878"/>
    </source>
</evidence>
<dbReference type="PROSITE" id="PS50878">
    <property type="entry name" value="RT_POL"/>
    <property type="match status" value="1"/>
</dbReference>
<dbReference type="SUPFAM" id="SSF47473">
    <property type="entry name" value="EF-hand"/>
    <property type="match status" value="1"/>
</dbReference>
<evidence type="ECO:0000256" key="2">
    <source>
        <dbReference type="SAM" id="MobiDB-lite"/>
    </source>
</evidence>
<organism evidence="5 6">
    <name type="scientific">Symbiodinium microadriaticum</name>
    <name type="common">Dinoflagellate</name>
    <name type="synonym">Zooxanthella microadriatica</name>
    <dbReference type="NCBI Taxonomy" id="2951"/>
    <lineage>
        <taxon>Eukaryota</taxon>
        <taxon>Sar</taxon>
        <taxon>Alveolata</taxon>
        <taxon>Dinophyceae</taxon>
        <taxon>Suessiales</taxon>
        <taxon>Symbiodiniaceae</taxon>
        <taxon>Symbiodinium</taxon>
    </lineage>
</organism>
<evidence type="ECO:0000259" key="3">
    <source>
        <dbReference type="PROSITE" id="PS50222"/>
    </source>
</evidence>
<keyword evidence="6" id="KW-1185">Reference proteome</keyword>
<reference evidence="5 6" key="1">
    <citation type="submission" date="2016-02" db="EMBL/GenBank/DDBJ databases">
        <title>Genome analysis of coral dinoflagellate symbionts highlights evolutionary adaptations to a symbiotic lifestyle.</title>
        <authorList>
            <person name="Aranda M."/>
            <person name="Li Y."/>
            <person name="Liew Y.J."/>
            <person name="Baumgarten S."/>
            <person name="Simakov O."/>
            <person name="Wilson M."/>
            <person name="Piel J."/>
            <person name="Ashoor H."/>
            <person name="Bougouffa S."/>
            <person name="Bajic V.B."/>
            <person name="Ryu T."/>
            <person name="Ravasi T."/>
            <person name="Bayer T."/>
            <person name="Micklem G."/>
            <person name="Kim H."/>
            <person name="Bhak J."/>
            <person name="Lajeunesse T.C."/>
            <person name="Voolstra C.R."/>
        </authorList>
    </citation>
    <scope>NUCLEOTIDE SEQUENCE [LARGE SCALE GENOMIC DNA]</scope>
    <source>
        <strain evidence="5 6">CCMP2467</strain>
    </source>
</reference>
<dbReference type="PROSITE" id="PS00018">
    <property type="entry name" value="EF_HAND_1"/>
    <property type="match status" value="1"/>
</dbReference>
<dbReference type="InterPro" id="IPR000477">
    <property type="entry name" value="RT_dom"/>
</dbReference>
<feature type="domain" description="EF-hand" evidence="3">
    <location>
        <begin position="1929"/>
        <end position="1964"/>
    </location>
</feature>
<protein>
    <submittedName>
        <fullName evidence="5">Uncharacterized protein</fullName>
    </submittedName>
</protein>
<dbReference type="OrthoDB" id="417806at2759"/>
<feature type="compositionally biased region" description="Acidic residues" evidence="2">
    <location>
        <begin position="263"/>
        <end position="273"/>
    </location>
</feature>
<name>A0A1Q9D7X0_SYMMI</name>
<dbReference type="InterPro" id="IPR011992">
    <property type="entry name" value="EF-hand-dom_pair"/>
</dbReference>
<accession>A0A1Q9D7X0</accession>
<evidence type="ECO:0000313" key="5">
    <source>
        <dbReference type="EMBL" id="OLP91238.1"/>
    </source>
</evidence>
<evidence type="ECO:0000313" key="6">
    <source>
        <dbReference type="Proteomes" id="UP000186817"/>
    </source>
</evidence>
<dbReference type="InterPro" id="IPR002048">
    <property type="entry name" value="EF_hand_dom"/>
</dbReference>
<evidence type="ECO:0000256" key="1">
    <source>
        <dbReference type="ARBA" id="ARBA00022837"/>
    </source>
</evidence>
<proteinExistence type="predicted"/>